<reference evidence="1 2" key="1">
    <citation type="submission" date="2023-07" db="EMBL/GenBank/DDBJ databases">
        <title>Sorghum-associated microbial communities from plants grown in Nebraska, USA.</title>
        <authorList>
            <person name="Schachtman D."/>
        </authorList>
    </citation>
    <scope>NUCLEOTIDE SEQUENCE [LARGE SCALE GENOMIC DNA]</scope>
    <source>
        <strain evidence="1 2">4099</strain>
    </source>
</reference>
<sequence>MNTLESNTHSTPGNVCGNVGLTARTRAAGGDLNVARMVLHAEIAALSNARTCAMQGDATTIYARIHDLIIDRQSALQHLQRDGGL</sequence>
<comment type="caution">
    <text evidence="1">The sequence shown here is derived from an EMBL/GenBank/DDBJ whole genome shotgun (WGS) entry which is preliminary data.</text>
</comment>
<dbReference type="Proteomes" id="UP001256588">
    <property type="component" value="Unassembled WGS sequence"/>
</dbReference>
<dbReference type="RefSeq" id="WP_310235505.1">
    <property type="nucleotide sequence ID" value="NZ_JAVDWO010000007.1"/>
</dbReference>
<protein>
    <submittedName>
        <fullName evidence="1">Anthranilate/para-aminobenzoate synthase component II</fullName>
    </submittedName>
</protein>
<organism evidence="1 2">
    <name type="scientific">Luteimonas terrae</name>
    <dbReference type="NCBI Taxonomy" id="1530191"/>
    <lineage>
        <taxon>Bacteria</taxon>
        <taxon>Pseudomonadati</taxon>
        <taxon>Pseudomonadota</taxon>
        <taxon>Gammaproteobacteria</taxon>
        <taxon>Lysobacterales</taxon>
        <taxon>Lysobacteraceae</taxon>
        <taxon>Luteimonas</taxon>
    </lineage>
</organism>
<evidence type="ECO:0000313" key="2">
    <source>
        <dbReference type="Proteomes" id="UP001256588"/>
    </source>
</evidence>
<accession>A0ABU1XX81</accession>
<gene>
    <name evidence="1" type="ORF">J2W68_002106</name>
</gene>
<proteinExistence type="predicted"/>
<evidence type="ECO:0000313" key="1">
    <source>
        <dbReference type="EMBL" id="MDR7193372.1"/>
    </source>
</evidence>
<dbReference type="EMBL" id="JAVDWO010000007">
    <property type="protein sequence ID" value="MDR7193372.1"/>
    <property type="molecule type" value="Genomic_DNA"/>
</dbReference>
<name>A0ABU1XX81_9GAMM</name>
<keyword evidence="2" id="KW-1185">Reference proteome</keyword>